<dbReference type="PANTHER" id="PTHR43751:SF3">
    <property type="entry name" value="SULFATASE N-TERMINAL DOMAIN-CONTAINING PROTEIN"/>
    <property type="match status" value="1"/>
</dbReference>
<dbReference type="EMBL" id="LR699119">
    <property type="protein sequence ID" value="VVC76819.1"/>
    <property type="molecule type" value="Genomic_DNA"/>
</dbReference>
<gene>
    <name evidence="3" type="ORF">AQUSIP_21460</name>
</gene>
<feature type="transmembrane region" description="Helical" evidence="1">
    <location>
        <begin position="99"/>
        <end position="122"/>
    </location>
</feature>
<evidence type="ECO:0000256" key="1">
    <source>
        <dbReference type="SAM" id="Phobius"/>
    </source>
</evidence>
<keyword evidence="4" id="KW-1185">Reference proteome</keyword>
<dbReference type="InterPro" id="IPR000917">
    <property type="entry name" value="Sulfatase_N"/>
</dbReference>
<evidence type="ECO:0000313" key="3">
    <source>
        <dbReference type="EMBL" id="VVC76819.1"/>
    </source>
</evidence>
<accession>A0A5E4PIE3</accession>
<evidence type="ECO:0000313" key="4">
    <source>
        <dbReference type="Proteomes" id="UP000324194"/>
    </source>
</evidence>
<proteinExistence type="predicted"/>
<feature type="domain" description="Sulfatase N-terminal" evidence="2">
    <location>
        <begin position="209"/>
        <end position="505"/>
    </location>
</feature>
<dbReference type="SUPFAM" id="SSF53649">
    <property type="entry name" value="Alkaline phosphatase-like"/>
    <property type="match status" value="1"/>
</dbReference>
<feature type="transmembrane region" description="Helical" evidence="1">
    <location>
        <begin position="142"/>
        <end position="163"/>
    </location>
</feature>
<keyword evidence="1" id="KW-0472">Membrane</keyword>
<dbReference type="OrthoDB" id="9803751at2"/>
<reference evidence="3 4" key="1">
    <citation type="submission" date="2019-08" db="EMBL/GenBank/DDBJ databases">
        <authorList>
            <person name="Guy L."/>
        </authorList>
    </citation>
    <scope>NUCLEOTIDE SEQUENCE [LARGE SCALE GENOMIC DNA]</scope>
    <source>
        <strain evidence="3 4">SGT-108</strain>
    </source>
</reference>
<dbReference type="AlphaFoldDB" id="A0A5E4PIE3"/>
<feature type="transmembrane region" description="Helical" evidence="1">
    <location>
        <begin position="175"/>
        <end position="194"/>
    </location>
</feature>
<feature type="transmembrane region" description="Helical" evidence="1">
    <location>
        <begin position="54"/>
        <end position="87"/>
    </location>
</feature>
<protein>
    <recommendedName>
        <fullName evidence="2">Sulfatase N-terminal domain-containing protein</fullName>
    </recommendedName>
</protein>
<organism evidence="3 4">
    <name type="scientific">Aquicella siphonis</name>
    <dbReference type="NCBI Taxonomy" id="254247"/>
    <lineage>
        <taxon>Bacteria</taxon>
        <taxon>Pseudomonadati</taxon>
        <taxon>Pseudomonadota</taxon>
        <taxon>Gammaproteobacteria</taxon>
        <taxon>Legionellales</taxon>
        <taxon>Coxiellaceae</taxon>
        <taxon>Aquicella</taxon>
    </lineage>
</organism>
<dbReference type="Proteomes" id="UP000324194">
    <property type="component" value="Chromosome 1"/>
</dbReference>
<dbReference type="Gene3D" id="3.40.720.10">
    <property type="entry name" value="Alkaline Phosphatase, subunit A"/>
    <property type="match status" value="1"/>
</dbReference>
<dbReference type="Pfam" id="PF00884">
    <property type="entry name" value="Sulfatase"/>
    <property type="match status" value="1"/>
</dbReference>
<name>A0A5E4PIE3_9COXI</name>
<dbReference type="InterPro" id="IPR052701">
    <property type="entry name" value="GAG_Ulvan_Degrading_Sulfatases"/>
</dbReference>
<dbReference type="KEGG" id="asip:AQUSIP_21460"/>
<feature type="transmembrane region" description="Helical" evidence="1">
    <location>
        <begin position="12"/>
        <end position="34"/>
    </location>
</feature>
<evidence type="ECO:0000259" key="2">
    <source>
        <dbReference type="Pfam" id="PF00884"/>
    </source>
</evidence>
<sequence>MFKSIFNRKPSSLLGMLCCLTFLFVSAQLSLFIIHFKVTELIDSLVNASIVLQLLHPVILLPMAAYILLQVAAYVLFIGWIWFITVATGRLFGLSKTAILWLGVVLWCLACVDVLALNLHYFPDSFFARLTADLGGFRDDNGRWAIVTSVPLLAATLSGFVSYFWKGHCRFMARLLLAVVVVAAAAAAYDAWLARAVLAVQKKSPHSKPDIIIIGLDSLRPDFTGYFGDKTARTPHIDDFLKKAQVFSEAYTPLARTFPSWVSILTAKYPKHSFARNNLVDPGRVIVNDTLPRRLRQAGYETIYATDEKRFSNITEAYGFDRILGPQMGVNDFLLGSLTDFPLGNLLVNLSVGKWLFPFNYGNRAAAVTYEPESFLRLVRQGLAGRADKPLFLSIHLCLSHWPFTWAKDGLQRRSSLPGQYRNSVQGVDRQLGELMGILKNNGLLENSLVVLLSDHGTALGLPGDRIISKERYTGDPGGLRIIPALRLSSASQYSTNYRRDYTINTAYGQGTNVLSLTQYRVLLAFRRFGSVLPAAQKGGMTSLLDVAPTILEFLKLPSLAQVDGISLWGQLTGSVKAESGSRALFLETGDSMTEIETDHIYVEKVIKHQIGIYSINPLSGLLMMSIPAEQSIIRNKQLAVLWNGWMLAHYPARVETKLVREKVKNKLQFVRKKKIVSPYFVLADLTTGRWTTDLVSPFAKASPGNDLRRRLQEFYGDEMPQGGHGAAG</sequence>
<dbReference type="RefSeq" id="WP_148340108.1">
    <property type="nucleotide sequence ID" value="NZ_LR699119.1"/>
</dbReference>
<keyword evidence="1" id="KW-0812">Transmembrane</keyword>
<keyword evidence="1" id="KW-1133">Transmembrane helix</keyword>
<dbReference type="InterPro" id="IPR017850">
    <property type="entry name" value="Alkaline_phosphatase_core_sf"/>
</dbReference>
<dbReference type="PANTHER" id="PTHR43751">
    <property type="entry name" value="SULFATASE"/>
    <property type="match status" value="1"/>
</dbReference>